<keyword evidence="3" id="KW-1185">Reference proteome</keyword>
<dbReference type="Gene3D" id="1.10.260.40">
    <property type="entry name" value="lambda repressor-like DNA-binding domains"/>
    <property type="match status" value="1"/>
</dbReference>
<sequence length="74" mass="8422">MKNLIGEKVREARRKCNPKISQIDLIARLAIRGIYMDSTSISKIESFRRPVSDIELVAIADALNVNILWLLGRK</sequence>
<name>A0A1I0R128_9FIRM</name>
<dbReference type="GO" id="GO:0003677">
    <property type="term" value="F:DNA binding"/>
    <property type="evidence" value="ECO:0007669"/>
    <property type="project" value="InterPro"/>
</dbReference>
<evidence type="ECO:0000259" key="1">
    <source>
        <dbReference type="PROSITE" id="PS50943"/>
    </source>
</evidence>
<dbReference type="RefSeq" id="WP_092454817.1">
    <property type="nucleotide sequence ID" value="NZ_FOJI01000010.1"/>
</dbReference>
<dbReference type="SUPFAM" id="SSF47413">
    <property type="entry name" value="lambda repressor-like DNA-binding domains"/>
    <property type="match status" value="1"/>
</dbReference>
<dbReference type="OrthoDB" id="2645343at2"/>
<dbReference type="PROSITE" id="PS50943">
    <property type="entry name" value="HTH_CROC1"/>
    <property type="match status" value="1"/>
</dbReference>
<accession>A0A1I0R128</accession>
<dbReference type="AlphaFoldDB" id="A0A1I0R128"/>
<evidence type="ECO:0000313" key="2">
    <source>
        <dbReference type="EMBL" id="SEW33277.1"/>
    </source>
</evidence>
<feature type="domain" description="HTH cro/C1-type" evidence="1">
    <location>
        <begin position="39"/>
        <end position="70"/>
    </location>
</feature>
<proteinExistence type="predicted"/>
<gene>
    <name evidence="2" type="ORF">SAMN05421659_11086</name>
</gene>
<organism evidence="2 3">
    <name type="scientific">[Clostridium] fimetarium</name>
    <dbReference type="NCBI Taxonomy" id="99656"/>
    <lineage>
        <taxon>Bacteria</taxon>
        <taxon>Bacillati</taxon>
        <taxon>Bacillota</taxon>
        <taxon>Clostridia</taxon>
        <taxon>Lachnospirales</taxon>
        <taxon>Lachnospiraceae</taxon>
    </lineage>
</organism>
<dbReference type="CDD" id="cd00093">
    <property type="entry name" value="HTH_XRE"/>
    <property type="match status" value="1"/>
</dbReference>
<dbReference type="EMBL" id="FOJI01000010">
    <property type="protein sequence ID" value="SEW33277.1"/>
    <property type="molecule type" value="Genomic_DNA"/>
</dbReference>
<dbReference type="InterPro" id="IPR001387">
    <property type="entry name" value="Cro/C1-type_HTH"/>
</dbReference>
<reference evidence="2 3" key="1">
    <citation type="submission" date="2016-10" db="EMBL/GenBank/DDBJ databases">
        <authorList>
            <person name="de Groot N.N."/>
        </authorList>
    </citation>
    <scope>NUCLEOTIDE SEQUENCE [LARGE SCALE GENOMIC DNA]</scope>
    <source>
        <strain evidence="2 3">DSM 9179</strain>
    </source>
</reference>
<dbReference type="Proteomes" id="UP000199701">
    <property type="component" value="Unassembled WGS sequence"/>
</dbReference>
<dbReference type="InterPro" id="IPR010982">
    <property type="entry name" value="Lambda_DNA-bd_dom_sf"/>
</dbReference>
<dbReference type="STRING" id="99656.SAMN05421659_11086"/>
<protein>
    <recommendedName>
        <fullName evidence="1">HTH cro/C1-type domain-containing protein</fullName>
    </recommendedName>
</protein>
<evidence type="ECO:0000313" key="3">
    <source>
        <dbReference type="Proteomes" id="UP000199701"/>
    </source>
</evidence>